<reference evidence="1 2" key="1">
    <citation type="submission" date="2024-07" db="EMBL/GenBank/DDBJ databases">
        <authorList>
            <person name="Tripathy S."/>
        </authorList>
    </citation>
    <scope>NUCLEOTIDE SEQUENCE [LARGE SCALE GENOMIC DNA]</scope>
    <source>
        <strain evidence="1 2">VB-61278_2</strain>
    </source>
</reference>
<dbReference type="RefSeq" id="WP_272900007.1">
    <property type="nucleotide sequence ID" value="NZ_JBFQGM010000001.1"/>
</dbReference>
<proteinExistence type="predicted"/>
<sequence length="41" mass="4803">MRITVKELLQRYGAGEWDFSGWKSSIGIQKKLLNTVQNLHR</sequence>
<dbReference type="Proteomes" id="UP001628874">
    <property type="component" value="Unassembled WGS sequence"/>
</dbReference>
<name>A0ABW8WEH0_9CYAN</name>
<protein>
    <submittedName>
        <fullName evidence="1">Uncharacterized protein</fullName>
    </submittedName>
</protein>
<keyword evidence="2" id="KW-1185">Reference proteome</keyword>
<organism evidence="1 2">
    <name type="scientific">Scytonema tolypothrichoides VB-61278_2</name>
    <dbReference type="NCBI Taxonomy" id="3232314"/>
    <lineage>
        <taxon>Bacteria</taxon>
        <taxon>Bacillati</taxon>
        <taxon>Cyanobacteriota</taxon>
        <taxon>Cyanophyceae</taxon>
        <taxon>Nostocales</taxon>
        <taxon>Scytonemataceae</taxon>
        <taxon>Scytonema</taxon>
    </lineage>
</organism>
<gene>
    <name evidence="1" type="ORF">AB0759_01700</name>
</gene>
<comment type="caution">
    <text evidence="1">The sequence shown here is derived from an EMBL/GenBank/DDBJ whole genome shotgun (WGS) entry which is preliminary data.</text>
</comment>
<dbReference type="EMBL" id="JBFQGM010000001">
    <property type="protein sequence ID" value="MFL9459356.1"/>
    <property type="molecule type" value="Genomic_DNA"/>
</dbReference>
<accession>A0ABW8WEH0</accession>
<evidence type="ECO:0000313" key="1">
    <source>
        <dbReference type="EMBL" id="MFL9459356.1"/>
    </source>
</evidence>
<evidence type="ECO:0000313" key="2">
    <source>
        <dbReference type="Proteomes" id="UP001628874"/>
    </source>
</evidence>